<dbReference type="HAMAP" id="MF_00500">
    <property type="entry name" value="Ribosomal_bS20"/>
    <property type="match status" value="1"/>
</dbReference>
<keyword evidence="3 6" id="KW-0694">RNA-binding</keyword>
<dbReference type="NCBIfam" id="TIGR00029">
    <property type="entry name" value="S20"/>
    <property type="match status" value="1"/>
</dbReference>
<dbReference type="GO" id="GO:0015935">
    <property type="term" value="C:small ribosomal subunit"/>
    <property type="evidence" value="ECO:0007669"/>
    <property type="project" value="TreeGrafter"/>
</dbReference>
<keyword evidence="7" id="KW-0150">Chloroplast</keyword>
<keyword evidence="4 6" id="KW-0689">Ribosomal protein</keyword>
<keyword evidence="2 6" id="KW-0699">rRNA-binding</keyword>
<evidence type="ECO:0000256" key="3">
    <source>
        <dbReference type="ARBA" id="ARBA00022884"/>
    </source>
</evidence>
<dbReference type="InterPro" id="IPR002583">
    <property type="entry name" value="Ribosomal_bS20"/>
</dbReference>
<protein>
    <recommendedName>
        <fullName evidence="6">Small ribosomal subunit protein bS20c</fullName>
    </recommendedName>
</protein>
<keyword evidence="5 6" id="KW-0687">Ribonucleoprotein</keyword>
<reference evidence="7" key="1">
    <citation type="submission" date="2016-10" db="EMBL/GenBank/DDBJ databases">
        <title>Chloroplast genomes as a tool to resolve red algal phylogenies: a case study in the Nemaliales.</title>
        <authorList>
            <person name="Costa J.F."/>
            <person name="Lin S.M."/>
            <person name="Macaya E.C."/>
            <person name="Fernandez-Garcia C."/>
            <person name="Verbruggen H."/>
        </authorList>
    </citation>
    <scope>NUCLEOTIDE SEQUENCE</scope>
    <source>
        <strain evidence="7">J.0258</strain>
    </source>
</reference>
<name>A0A1G4NRQ6_9FLOR</name>
<reference evidence="7" key="2">
    <citation type="submission" date="2016-10" db="EMBL/GenBank/DDBJ databases">
        <authorList>
            <person name="de Groot N.N."/>
        </authorList>
    </citation>
    <scope>NUCLEOTIDE SEQUENCE</scope>
    <source>
        <strain evidence="7">J.0258</strain>
    </source>
</reference>
<geneLocation type="chloroplast" evidence="7"/>
<dbReference type="AlphaFoldDB" id="A0A1G4NRQ6"/>
<keyword evidence="7" id="KW-0934">Plastid</keyword>
<dbReference type="GO" id="GO:0070181">
    <property type="term" value="F:small ribosomal subunit rRNA binding"/>
    <property type="evidence" value="ECO:0007669"/>
    <property type="project" value="TreeGrafter"/>
</dbReference>
<evidence type="ECO:0000256" key="4">
    <source>
        <dbReference type="ARBA" id="ARBA00022980"/>
    </source>
</evidence>
<gene>
    <name evidence="6 7" type="primary">rps20</name>
    <name evidence="7" type="ORF">BQ776_122</name>
</gene>
<dbReference type="SUPFAM" id="SSF46992">
    <property type="entry name" value="Ribosomal protein S20"/>
    <property type="match status" value="1"/>
</dbReference>
<comment type="subcellular location">
    <subcellularLocation>
        <location evidence="6">Plastid</location>
        <location evidence="6">Chloroplast</location>
    </subcellularLocation>
</comment>
<evidence type="ECO:0000256" key="6">
    <source>
        <dbReference type="HAMAP-Rule" id="MF_00500"/>
    </source>
</evidence>
<dbReference type="PANTHER" id="PTHR33398">
    <property type="entry name" value="30S RIBOSOMAL PROTEIN S20"/>
    <property type="match status" value="1"/>
</dbReference>
<comment type="function">
    <text evidence="6">Binds directly to 16S ribosomal RNA.</text>
</comment>
<dbReference type="Gene3D" id="1.20.58.110">
    <property type="entry name" value="Ribosomal protein S20"/>
    <property type="match status" value="1"/>
</dbReference>
<dbReference type="RefSeq" id="YP_009313093.1">
    <property type="nucleotide sequence ID" value="NC_031655.1"/>
</dbReference>
<evidence type="ECO:0000313" key="7">
    <source>
        <dbReference type="EMBL" id="SCW21347.1"/>
    </source>
</evidence>
<dbReference type="EMBL" id="LT622863">
    <property type="protein sequence ID" value="SCW21347.1"/>
    <property type="molecule type" value="Genomic_DNA"/>
</dbReference>
<dbReference type="GO" id="GO:0006412">
    <property type="term" value="P:translation"/>
    <property type="evidence" value="ECO:0007669"/>
    <property type="project" value="UniProtKB-UniRule"/>
</dbReference>
<dbReference type="Pfam" id="PF01649">
    <property type="entry name" value="Ribosomal_S20p"/>
    <property type="match status" value="1"/>
</dbReference>
<dbReference type="GO" id="GO:0009507">
    <property type="term" value="C:chloroplast"/>
    <property type="evidence" value="ECO:0007669"/>
    <property type="project" value="UniProtKB-SubCell"/>
</dbReference>
<dbReference type="PANTHER" id="PTHR33398:SF1">
    <property type="entry name" value="SMALL RIBOSOMAL SUBUNIT PROTEIN BS20C"/>
    <property type="match status" value="1"/>
</dbReference>
<proteinExistence type="inferred from homology"/>
<dbReference type="GeneID" id="30000041"/>
<evidence type="ECO:0000256" key="5">
    <source>
        <dbReference type="ARBA" id="ARBA00023274"/>
    </source>
</evidence>
<evidence type="ECO:0000256" key="2">
    <source>
        <dbReference type="ARBA" id="ARBA00022730"/>
    </source>
</evidence>
<organism evidence="7">
    <name type="scientific">Dermonema virens</name>
    <dbReference type="NCBI Taxonomy" id="1077399"/>
    <lineage>
        <taxon>Eukaryota</taxon>
        <taxon>Rhodophyta</taxon>
        <taxon>Florideophyceae</taxon>
        <taxon>Nemaliophycidae</taxon>
        <taxon>Nemaliales</taxon>
        <taxon>Liagoraceae</taxon>
        <taxon>Dermonema</taxon>
    </lineage>
</organism>
<evidence type="ECO:0000256" key="1">
    <source>
        <dbReference type="ARBA" id="ARBA00007634"/>
    </source>
</evidence>
<dbReference type="InterPro" id="IPR036510">
    <property type="entry name" value="Ribosomal_bS20_sf"/>
</dbReference>
<sequence>MAKNASILKSISIADRNRKNNRSYRSVIKTLTKKFLISLDNINVTEDINTLNKSLSLIYSKIDKATKKGVWHKNNAARKKAFLSKQLKLVSAKNTDK</sequence>
<dbReference type="GO" id="GO:0003735">
    <property type="term" value="F:structural constituent of ribosome"/>
    <property type="evidence" value="ECO:0007669"/>
    <property type="project" value="InterPro"/>
</dbReference>
<comment type="similarity">
    <text evidence="1 6">Belongs to the bacterial ribosomal protein bS20 family.</text>
</comment>
<accession>A0A1G4NRQ6</accession>